<dbReference type="InterPro" id="IPR036426">
    <property type="entry name" value="Bulb-type_lectin_dom_sf"/>
</dbReference>
<dbReference type="CDD" id="cd00028">
    <property type="entry name" value="B_lectin"/>
    <property type="match status" value="1"/>
</dbReference>
<evidence type="ECO:0000256" key="4">
    <source>
        <dbReference type="ARBA" id="ARBA00022527"/>
    </source>
</evidence>
<evidence type="ECO:0000256" key="6">
    <source>
        <dbReference type="ARBA" id="ARBA00022729"/>
    </source>
</evidence>
<dbReference type="STRING" id="4155.A0A022QPW6"/>
<gene>
    <name evidence="19" type="ORF">MIMGU_mgv1a025084mg</name>
</gene>
<dbReference type="Gene3D" id="1.10.510.10">
    <property type="entry name" value="Transferase(Phosphotransferase) domain 1"/>
    <property type="match status" value="1"/>
</dbReference>
<evidence type="ECO:0000259" key="16">
    <source>
        <dbReference type="PROSITE" id="PS50026"/>
    </source>
</evidence>
<keyword evidence="3" id="KW-1003">Cell membrane</keyword>
<dbReference type="PROSITE" id="PS00108">
    <property type="entry name" value="PROTEIN_KINASE_ST"/>
    <property type="match status" value="1"/>
</dbReference>
<evidence type="ECO:0000313" key="19">
    <source>
        <dbReference type="EMBL" id="EYU30747.1"/>
    </source>
</evidence>
<dbReference type="InterPro" id="IPR011009">
    <property type="entry name" value="Kinase-like_dom_sf"/>
</dbReference>
<dbReference type="PANTHER" id="PTHR27002">
    <property type="entry name" value="RECEPTOR-LIKE SERINE/THREONINE-PROTEIN KINASE SD1-8"/>
    <property type="match status" value="1"/>
</dbReference>
<evidence type="ECO:0000259" key="17">
    <source>
        <dbReference type="PROSITE" id="PS50927"/>
    </source>
</evidence>
<dbReference type="GO" id="GO:0048544">
    <property type="term" value="P:recognition of pollen"/>
    <property type="evidence" value="ECO:0007669"/>
    <property type="project" value="InterPro"/>
</dbReference>
<feature type="domain" description="Bulb-type lectin" evidence="17">
    <location>
        <begin position="30"/>
        <end position="150"/>
    </location>
</feature>
<comment type="catalytic activity">
    <reaction evidence="12">
        <text>L-threonyl-[protein] + ATP = O-phospho-L-threonyl-[protein] + ADP + H(+)</text>
        <dbReference type="Rhea" id="RHEA:46608"/>
        <dbReference type="Rhea" id="RHEA-COMP:11060"/>
        <dbReference type="Rhea" id="RHEA-COMP:11605"/>
        <dbReference type="ChEBI" id="CHEBI:15378"/>
        <dbReference type="ChEBI" id="CHEBI:30013"/>
        <dbReference type="ChEBI" id="CHEBI:30616"/>
        <dbReference type="ChEBI" id="CHEBI:61977"/>
        <dbReference type="ChEBI" id="CHEBI:456216"/>
        <dbReference type="EC" id="2.7.11.1"/>
    </reaction>
</comment>
<dbReference type="Gene3D" id="2.90.10.10">
    <property type="entry name" value="Bulb-type lectin domain"/>
    <property type="match status" value="1"/>
</dbReference>
<feature type="domain" description="EGF-like" evidence="16">
    <location>
        <begin position="232"/>
        <end position="268"/>
    </location>
</feature>
<dbReference type="EMBL" id="KI631018">
    <property type="protein sequence ID" value="EYU30747.1"/>
    <property type="molecule type" value="Genomic_DNA"/>
</dbReference>
<keyword evidence="3" id="KW-0472">Membrane</keyword>
<dbReference type="SMART" id="SM00220">
    <property type="entry name" value="S_TKc"/>
    <property type="match status" value="1"/>
</dbReference>
<keyword evidence="14" id="KW-0245">EGF-like domain</keyword>
<reference evidence="19 20" key="1">
    <citation type="journal article" date="2013" name="Proc. Natl. Acad. Sci. U.S.A.">
        <title>Fine-scale variation in meiotic recombination in Mimulus inferred from population shotgun sequencing.</title>
        <authorList>
            <person name="Hellsten U."/>
            <person name="Wright K.M."/>
            <person name="Jenkins J."/>
            <person name="Shu S."/>
            <person name="Yuan Y."/>
            <person name="Wessler S.R."/>
            <person name="Schmutz J."/>
            <person name="Willis J.H."/>
            <person name="Rokhsar D.S."/>
        </authorList>
    </citation>
    <scope>NUCLEOTIDE SEQUENCE [LARGE SCALE GENOMIC DNA]</scope>
    <source>
        <strain evidence="20">cv. DUN x IM62</strain>
    </source>
</reference>
<keyword evidence="6" id="KW-0732">Signal</keyword>
<dbReference type="Gene3D" id="3.30.200.20">
    <property type="entry name" value="Phosphorylase Kinase, domain 1"/>
    <property type="match status" value="1"/>
</dbReference>
<dbReference type="Pfam" id="PF01453">
    <property type="entry name" value="B_lectin"/>
    <property type="match status" value="1"/>
</dbReference>
<evidence type="ECO:0000256" key="11">
    <source>
        <dbReference type="ARBA" id="ARBA00023180"/>
    </source>
</evidence>
<evidence type="ECO:0000256" key="1">
    <source>
        <dbReference type="ARBA" id="ARBA00004251"/>
    </source>
</evidence>
<feature type="domain" description="Apple" evidence="18">
    <location>
        <begin position="287"/>
        <end position="369"/>
    </location>
</feature>
<dbReference type="CDD" id="cd14066">
    <property type="entry name" value="STKc_IRAK"/>
    <property type="match status" value="1"/>
</dbReference>
<dbReference type="Pfam" id="PF08276">
    <property type="entry name" value="PAN_2"/>
    <property type="match status" value="1"/>
</dbReference>
<dbReference type="InterPro" id="IPR001245">
    <property type="entry name" value="Ser-Thr/Tyr_kinase_cat_dom"/>
</dbReference>
<protein>
    <recommendedName>
        <fullName evidence="2">non-specific serine/threonine protein kinase</fullName>
        <ecNumber evidence="2">2.7.11.1</ecNumber>
    </recommendedName>
</protein>
<evidence type="ECO:0000256" key="7">
    <source>
        <dbReference type="ARBA" id="ARBA00022741"/>
    </source>
</evidence>
<comment type="subcellular location">
    <subcellularLocation>
        <location evidence="1">Cell membrane</location>
        <topology evidence="1">Single-pass type I membrane protein</topology>
    </subcellularLocation>
</comment>
<sequence length="691" mass="77978">MRQVLLNINCSPTISQSPDGDYDKFILGANNSLYPNQTLSDGDTLISPSQIFELGFFSPGASKSSFLGIWHKATPDIIIWVANRKNPIIESHGFLILSNDGLLILNTSRSSLIWSSNISGPVSSPVLQLLDNGNLALVEDSTTDKSNYIWQSFDYPCDTRVPGLKLMQNPDTGVEKYLTSWKSAEDPSPGDFIYRIENRGFSQMVIRKGSKKVYRSGAWNFNDSWRLMYEVPGDYCDNYGRCGPNGICRMHENPECECLKGFVPKSLNEWSVFDWSGGCVRSAPLDCEKEDGFLKMEGVKFADPLIFIENSSMGLSECRDECLKNCNCTAYADQYRSDVSSGCFMWLGDLIDLKLFGADFSTVPYIYIRVPISELDLKRKREELGLPLYALATIAAATNNFSVENLIGEGGFGPVYKGNLSGEQVIAVKRMSRNSRQGTEEFKTEVILIAKLQHRNLVRILGCCIQGEEKMLVYEYMHNKSLDYFIFDQERSVLLTWPKRFDIIMGIARGLLYLHHDSRLKVIHRDLKTSNILLDEGLNAKISDFGLARMLEGDETTSRTKRIVGTYGYMAPEYAFDGKFSIKSDVYSMGVVILEIVSGKRNRGFKIPAYYSNLLEQAFLLWKENRELELMDPCYKDSFDESQVKRCIQVGLLCVQKQAQERPVMPTVLLMLSTDDTKFPPPNEPGFFSGS</sequence>
<dbReference type="InterPro" id="IPR003609">
    <property type="entry name" value="Pan_app"/>
</dbReference>
<keyword evidence="5" id="KW-0808">Transferase</keyword>
<evidence type="ECO:0000256" key="14">
    <source>
        <dbReference type="PROSITE-ProRule" id="PRU00076"/>
    </source>
</evidence>
<keyword evidence="8" id="KW-0418">Kinase</keyword>
<dbReference type="Pfam" id="PF00954">
    <property type="entry name" value="S_locus_glycop"/>
    <property type="match status" value="1"/>
</dbReference>
<dbReference type="CDD" id="cd01098">
    <property type="entry name" value="PAN_AP_plant"/>
    <property type="match status" value="1"/>
</dbReference>
<dbReference type="SUPFAM" id="SSF56112">
    <property type="entry name" value="Protein kinase-like (PK-like)"/>
    <property type="match status" value="1"/>
</dbReference>
<dbReference type="GO" id="GO:0004674">
    <property type="term" value="F:protein serine/threonine kinase activity"/>
    <property type="evidence" value="ECO:0000318"/>
    <property type="project" value="GO_Central"/>
</dbReference>
<comment type="caution">
    <text evidence="14">Lacks conserved residue(s) required for the propagation of feature annotation.</text>
</comment>
<evidence type="ECO:0000256" key="2">
    <source>
        <dbReference type="ARBA" id="ARBA00012513"/>
    </source>
</evidence>
<dbReference type="InterPro" id="IPR000719">
    <property type="entry name" value="Prot_kinase_dom"/>
</dbReference>
<dbReference type="InterPro" id="IPR000742">
    <property type="entry name" value="EGF"/>
</dbReference>
<comment type="catalytic activity">
    <reaction evidence="13">
        <text>L-seryl-[protein] + ATP = O-phospho-L-seryl-[protein] + ADP + H(+)</text>
        <dbReference type="Rhea" id="RHEA:17989"/>
        <dbReference type="Rhea" id="RHEA-COMP:9863"/>
        <dbReference type="Rhea" id="RHEA-COMP:11604"/>
        <dbReference type="ChEBI" id="CHEBI:15378"/>
        <dbReference type="ChEBI" id="CHEBI:29999"/>
        <dbReference type="ChEBI" id="CHEBI:30616"/>
        <dbReference type="ChEBI" id="CHEBI:83421"/>
        <dbReference type="ChEBI" id="CHEBI:456216"/>
        <dbReference type="EC" id="2.7.11.1"/>
    </reaction>
</comment>
<evidence type="ECO:0000256" key="13">
    <source>
        <dbReference type="ARBA" id="ARBA00048679"/>
    </source>
</evidence>
<dbReference type="GO" id="GO:0006955">
    <property type="term" value="P:immune response"/>
    <property type="evidence" value="ECO:0000318"/>
    <property type="project" value="GO_Central"/>
</dbReference>
<proteinExistence type="predicted"/>
<keyword evidence="20" id="KW-1185">Reference proteome</keyword>
<evidence type="ECO:0000259" key="18">
    <source>
        <dbReference type="PROSITE" id="PS50948"/>
    </source>
</evidence>
<dbReference type="PANTHER" id="PTHR27002:SF214">
    <property type="entry name" value="RECEPTOR-LIKE SERINE_THREONINE-PROTEIN KINASE"/>
    <property type="match status" value="1"/>
</dbReference>
<organism evidence="19 20">
    <name type="scientific">Erythranthe guttata</name>
    <name type="common">Yellow monkey flower</name>
    <name type="synonym">Mimulus guttatus</name>
    <dbReference type="NCBI Taxonomy" id="4155"/>
    <lineage>
        <taxon>Eukaryota</taxon>
        <taxon>Viridiplantae</taxon>
        <taxon>Streptophyta</taxon>
        <taxon>Embryophyta</taxon>
        <taxon>Tracheophyta</taxon>
        <taxon>Spermatophyta</taxon>
        <taxon>Magnoliopsida</taxon>
        <taxon>eudicotyledons</taxon>
        <taxon>Gunneridae</taxon>
        <taxon>Pentapetalae</taxon>
        <taxon>asterids</taxon>
        <taxon>lamiids</taxon>
        <taxon>Lamiales</taxon>
        <taxon>Phrymaceae</taxon>
        <taxon>Erythranthe</taxon>
    </lineage>
</organism>
<dbReference type="EC" id="2.7.11.1" evidence="2"/>
<keyword evidence="9" id="KW-0067">ATP-binding</keyword>
<keyword evidence="11" id="KW-0325">Glycoprotein</keyword>
<dbReference type="PROSITE" id="PS50026">
    <property type="entry name" value="EGF_3"/>
    <property type="match status" value="1"/>
</dbReference>
<dbReference type="PROSITE" id="PS50011">
    <property type="entry name" value="PROTEIN_KINASE_DOM"/>
    <property type="match status" value="1"/>
</dbReference>
<keyword evidence="7" id="KW-0547">Nucleotide-binding</keyword>
<evidence type="ECO:0000259" key="15">
    <source>
        <dbReference type="PROSITE" id="PS50011"/>
    </source>
</evidence>
<dbReference type="GO" id="GO:0005524">
    <property type="term" value="F:ATP binding"/>
    <property type="evidence" value="ECO:0007669"/>
    <property type="project" value="UniProtKB-KW"/>
</dbReference>
<dbReference type="GO" id="GO:0005886">
    <property type="term" value="C:plasma membrane"/>
    <property type="evidence" value="ECO:0000318"/>
    <property type="project" value="GO_Central"/>
</dbReference>
<keyword evidence="10" id="KW-1015">Disulfide bond</keyword>
<dbReference type="SMART" id="SM00473">
    <property type="entry name" value="PAN_AP"/>
    <property type="match status" value="1"/>
</dbReference>
<dbReference type="FunFam" id="1.10.510.10:FF:000060">
    <property type="entry name" value="G-type lectin S-receptor-like serine/threonine-protein kinase"/>
    <property type="match status" value="1"/>
</dbReference>
<accession>A0A022QPW6</accession>
<dbReference type="SUPFAM" id="SSF51110">
    <property type="entry name" value="alpha-D-mannose-specific plant lectins"/>
    <property type="match status" value="1"/>
</dbReference>
<dbReference type="Pfam" id="PF07714">
    <property type="entry name" value="PK_Tyr_Ser-Thr"/>
    <property type="match status" value="1"/>
</dbReference>
<dbReference type="AlphaFoldDB" id="A0A022QPW6"/>
<dbReference type="CDD" id="cd00054">
    <property type="entry name" value="EGF_CA"/>
    <property type="match status" value="1"/>
</dbReference>
<dbReference type="FunFam" id="3.30.200.20:FF:000195">
    <property type="entry name" value="G-type lectin S-receptor-like serine/threonine-protein kinase"/>
    <property type="match status" value="1"/>
</dbReference>
<dbReference type="InterPro" id="IPR000858">
    <property type="entry name" value="S_locus_glycoprot_dom"/>
</dbReference>
<dbReference type="InterPro" id="IPR001480">
    <property type="entry name" value="Bulb-type_lectin_dom"/>
</dbReference>
<evidence type="ECO:0000256" key="10">
    <source>
        <dbReference type="ARBA" id="ARBA00023157"/>
    </source>
</evidence>
<dbReference type="PROSITE" id="PS50927">
    <property type="entry name" value="BULB_LECTIN"/>
    <property type="match status" value="1"/>
</dbReference>
<evidence type="ECO:0000256" key="3">
    <source>
        <dbReference type="ARBA" id="ARBA00022475"/>
    </source>
</evidence>
<evidence type="ECO:0000256" key="8">
    <source>
        <dbReference type="ARBA" id="ARBA00022777"/>
    </source>
</evidence>
<feature type="domain" description="Protein kinase" evidence="15">
    <location>
        <begin position="401"/>
        <end position="679"/>
    </location>
</feature>
<evidence type="ECO:0000313" key="20">
    <source>
        <dbReference type="Proteomes" id="UP000030748"/>
    </source>
</evidence>
<feature type="non-terminal residue" evidence="19">
    <location>
        <position position="691"/>
    </location>
</feature>
<dbReference type="Proteomes" id="UP000030748">
    <property type="component" value="Unassembled WGS sequence"/>
</dbReference>
<evidence type="ECO:0000256" key="5">
    <source>
        <dbReference type="ARBA" id="ARBA00022679"/>
    </source>
</evidence>
<name>A0A022QPW6_ERYGU</name>
<keyword evidence="4" id="KW-0723">Serine/threonine-protein kinase</keyword>
<dbReference type="GO" id="GO:0007165">
    <property type="term" value="P:signal transduction"/>
    <property type="evidence" value="ECO:0000318"/>
    <property type="project" value="GO_Central"/>
</dbReference>
<dbReference type="PROSITE" id="PS50948">
    <property type="entry name" value="PAN"/>
    <property type="match status" value="1"/>
</dbReference>
<evidence type="ECO:0000256" key="12">
    <source>
        <dbReference type="ARBA" id="ARBA00047899"/>
    </source>
</evidence>
<dbReference type="SMART" id="SM00108">
    <property type="entry name" value="B_lectin"/>
    <property type="match status" value="1"/>
</dbReference>
<dbReference type="InterPro" id="IPR008271">
    <property type="entry name" value="Ser/Thr_kinase_AS"/>
</dbReference>
<evidence type="ECO:0000256" key="9">
    <source>
        <dbReference type="ARBA" id="ARBA00022840"/>
    </source>
</evidence>